<dbReference type="InterPro" id="IPR029063">
    <property type="entry name" value="SAM-dependent_MTases_sf"/>
</dbReference>
<dbReference type="Pfam" id="PF08241">
    <property type="entry name" value="Methyltransf_11"/>
    <property type="match status" value="1"/>
</dbReference>
<comment type="caution">
    <text evidence="4">The sequence shown here is derived from an EMBL/GenBank/DDBJ whole genome shotgun (WGS) entry which is preliminary data.</text>
</comment>
<dbReference type="EMBL" id="JACVVK020000004">
    <property type="protein sequence ID" value="KAK7507571.1"/>
    <property type="molecule type" value="Genomic_DNA"/>
</dbReference>
<evidence type="ECO:0000259" key="3">
    <source>
        <dbReference type="Pfam" id="PF08241"/>
    </source>
</evidence>
<protein>
    <recommendedName>
        <fullName evidence="3">Methyltransferase type 11 domain-containing protein</fullName>
    </recommendedName>
</protein>
<evidence type="ECO:0000313" key="4">
    <source>
        <dbReference type="EMBL" id="KAK7507571.1"/>
    </source>
</evidence>
<dbReference type="InterPro" id="IPR013216">
    <property type="entry name" value="Methyltransf_11"/>
</dbReference>
<name>A0ABD0M8A0_9CAEN</name>
<evidence type="ECO:0000256" key="1">
    <source>
        <dbReference type="ARBA" id="ARBA00022679"/>
    </source>
</evidence>
<dbReference type="GO" id="GO:0016740">
    <property type="term" value="F:transferase activity"/>
    <property type="evidence" value="ECO:0007669"/>
    <property type="project" value="UniProtKB-KW"/>
</dbReference>
<dbReference type="InterPro" id="IPR050447">
    <property type="entry name" value="Erg6_SMT_methyltransf"/>
</dbReference>
<accession>A0ABD0M8A0</accession>
<keyword evidence="1" id="KW-0808">Transferase</keyword>
<gene>
    <name evidence="4" type="ORF">BaRGS_00001506</name>
</gene>
<feature type="domain" description="Methyltransferase type 11" evidence="3">
    <location>
        <begin position="53"/>
        <end position="152"/>
    </location>
</feature>
<comment type="similarity">
    <text evidence="2">Belongs to the class I-like SAM-binding methyltransferase superfamily. Erg6/SMT family.</text>
</comment>
<dbReference type="PANTHER" id="PTHR44068">
    <property type="entry name" value="ZGC:194242"/>
    <property type="match status" value="1"/>
</dbReference>
<dbReference type="CDD" id="cd02440">
    <property type="entry name" value="AdoMet_MTases"/>
    <property type="match status" value="1"/>
</dbReference>
<dbReference type="PANTHER" id="PTHR44068:SF1">
    <property type="entry name" value="HYPOTHETICAL LOC100005854"/>
    <property type="match status" value="1"/>
</dbReference>
<sequence>MASQLRETMARQLRLPAKGLMGWVTMQVLKRKNFVVEKNAARLCNIQPHHRVLEIGFGPGIGIEHALFYVKDGPGKICGVDLSPYCLEQASYRLRNAIQDKKVELSLASVIDLPYATDSFDSVFHTNCYFFWPSMRLALQEIHRVMKPGANMITALNLDSIRKSQAKGWLKYGNPDPVNYMCALEMMGFEDVRFEYLRDGDIKYQAIFAHL</sequence>
<dbReference type="Proteomes" id="UP001519460">
    <property type="component" value="Unassembled WGS sequence"/>
</dbReference>
<reference evidence="4 5" key="1">
    <citation type="journal article" date="2023" name="Sci. Data">
        <title>Genome assembly of the Korean intertidal mud-creeper Batillaria attramentaria.</title>
        <authorList>
            <person name="Patra A.K."/>
            <person name="Ho P.T."/>
            <person name="Jun S."/>
            <person name="Lee S.J."/>
            <person name="Kim Y."/>
            <person name="Won Y.J."/>
        </authorList>
    </citation>
    <scope>NUCLEOTIDE SEQUENCE [LARGE SCALE GENOMIC DNA]</scope>
    <source>
        <strain evidence="4">Wonlab-2016</strain>
    </source>
</reference>
<feature type="non-terminal residue" evidence="4">
    <location>
        <position position="211"/>
    </location>
</feature>
<organism evidence="4 5">
    <name type="scientific">Batillaria attramentaria</name>
    <dbReference type="NCBI Taxonomy" id="370345"/>
    <lineage>
        <taxon>Eukaryota</taxon>
        <taxon>Metazoa</taxon>
        <taxon>Spiralia</taxon>
        <taxon>Lophotrochozoa</taxon>
        <taxon>Mollusca</taxon>
        <taxon>Gastropoda</taxon>
        <taxon>Caenogastropoda</taxon>
        <taxon>Sorbeoconcha</taxon>
        <taxon>Cerithioidea</taxon>
        <taxon>Batillariidae</taxon>
        <taxon>Batillaria</taxon>
    </lineage>
</organism>
<evidence type="ECO:0000313" key="5">
    <source>
        <dbReference type="Proteomes" id="UP001519460"/>
    </source>
</evidence>
<dbReference type="Gene3D" id="3.40.50.150">
    <property type="entry name" value="Vaccinia Virus protein VP39"/>
    <property type="match status" value="1"/>
</dbReference>
<keyword evidence="5" id="KW-1185">Reference proteome</keyword>
<proteinExistence type="inferred from homology"/>
<evidence type="ECO:0000256" key="2">
    <source>
        <dbReference type="ARBA" id="ARBA00038188"/>
    </source>
</evidence>
<dbReference type="SUPFAM" id="SSF53335">
    <property type="entry name" value="S-adenosyl-L-methionine-dependent methyltransferases"/>
    <property type="match status" value="1"/>
</dbReference>
<dbReference type="AlphaFoldDB" id="A0ABD0M8A0"/>